<evidence type="ECO:0000313" key="4">
    <source>
        <dbReference type="Proteomes" id="UP000077115"/>
    </source>
</evidence>
<keyword evidence="2" id="KW-0732">Signal</keyword>
<evidence type="ECO:0000256" key="2">
    <source>
        <dbReference type="SAM" id="SignalP"/>
    </source>
</evidence>
<feature type="compositionally biased region" description="Polar residues" evidence="1">
    <location>
        <begin position="228"/>
        <end position="239"/>
    </location>
</feature>
<feature type="region of interest" description="Disordered" evidence="1">
    <location>
        <begin position="204"/>
        <end position="292"/>
    </location>
</feature>
<feature type="signal peptide" evidence="2">
    <location>
        <begin position="1"/>
        <end position="20"/>
    </location>
</feature>
<feature type="compositionally biased region" description="Basic and acidic residues" evidence="1">
    <location>
        <begin position="241"/>
        <end position="254"/>
    </location>
</feature>
<reference evidence="3 4" key="2">
    <citation type="submission" date="2016-05" db="EMBL/GenBank/DDBJ databases">
        <title>Lineage-specific infection strategies underlie the spectrum of fungal disease in amphibians.</title>
        <authorList>
            <person name="Cuomo C.A."/>
            <person name="Farrer R.A."/>
            <person name="James T."/>
            <person name="Longcore J."/>
            <person name="Birren B."/>
        </authorList>
    </citation>
    <scope>NUCLEOTIDE SEQUENCE [LARGE SCALE GENOMIC DNA]</scope>
    <source>
        <strain evidence="3 4">JEL423</strain>
    </source>
</reference>
<dbReference type="Proteomes" id="UP000077115">
    <property type="component" value="Unassembled WGS sequence"/>
</dbReference>
<dbReference type="EMBL" id="DS022300">
    <property type="protein sequence ID" value="OAJ37094.1"/>
    <property type="molecule type" value="Genomic_DNA"/>
</dbReference>
<feature type="compositionally biased region" description="Basic residues" evidence="1">
    <location>
        <begin position="255"/>
        <end position="276"/>
    </location>
</feature>
<dbReference type="AlphaFoldDB" id="A0A177WBM6"/>
<evidence type="ECO:0000256" key="1">
    <source>
        <dbReference type="SAM" id="MobiDB-lite"/>
    </source>
</evidence>
<gene>
    <name evidence="3" type="ORF">BDEG_21163</name>
</gene>
<evidence type="ECO:0000313" key="3">
    <source>
        <dbReference type="EMBL" id="OAJ37094.1"/>
    </source>
</evidence>
<name>A0A177WBM6_BATDL</name>
<feature type="compositionally biased region" description="Polar residues" evidence="1">
    <location>
        <begin position="204"/>
        <end position="213"/>
    </location>
</feature>
<protein>
    <submittedName>
        <fullName evidence="3">Uncharacterized protein</fullName>
    </submittedName>
</protein>
<reference evidence="3 4" key="1">
    <citation type="submission" date="2006-10" db="EMBL/GenBank/DDBJ databases">
        <title>The Genome Sequence of Batrachochytrium dendrobatidis JEL423.</title>
        <authorList>
            <consortium name="The Broad Institute Genome Sequencing Platform"/>
            <person name="Birren B."/>
            <person name="Lander E."/>
            <person name="Galagan J."/>
            <person name="Cuomo C."/>
            <person name="Devon K."/>
            <person name="Jaffe D."/>
            <person name="Butler J."/>
            <person name="Alvarez P."/>
            <person name="Gnerre S."/>
            <person name="Grabherr M."/>
            <person name="Kleber M."/>
            <person name="Mauceli E."/>
            <person name="Brockman W."/>
            <person name="Young S."/>
            <person name="LaButti K."/>
            <person name="Sykes S."/>
            <person name="DeCaprio D."/>
            <person name="Crawford M."/>
            <person name="Koehrsen M."/>
            <person name="Engels R."/>
            <person name="Montgomery P."/>
            <person name="Pearson M."/>
            <person name="Howarth C."/>
            <person name="Larson L."/>
            <person name="White J."/>
            <person name="O'Leary S."/>
            <person name="Kodira C."/>
            <person name="Zeng Q."/>
            <person name="Yandava C."/>
            <person name="Alvarado L."/>
            <person name="Longcore J."/>
            <person name="James T."/>
        </authorList>
    </citation>
    <scope>NUCLEOTIDE SEQUENCE [LARGE SCALE GENOMIC DNA]</scope>
    <source>
        <strain evidence="3 4">JEL423</strain>
    </source>
</reference>
<dbReference type="VEuPathDB" id="FungiDB:BDEG_21163"/>
<sequence length="292" mass="32049">MKLAITVLSSILAICSVTVANPVNPSATTSAESSTSAVIPSAQTIASIDFNQLSDEGKSLIKEYAQANKKHNEAKAMCDSTGSVIASQEKLVKYLGDELKGLMDKSRKNKHGPRHEKEVKEANSRLEEQYYIFLQLENKCVDSYWGKSGILSQFAKIKNQLVKSLFGKHTSVESVDSHIQLLESNPEFMGLVKQFENLVSGQQLELEQPSTSESQNSQHHKSLSSSSDQTPTAQSTKASSGKHETPKYPSEQRSRKSRAQKFFKSSHSKGGPKHKKELSSLLGQSDSEDSDA</sequence>
<feature type="chain" id="PRO_5008077438" evidence="2">
    <location>
        <begin position="21"/>
        <end position="292"/>
    </location>
</feature>
<proteinExistence type="predicted"/>
<accession>A0A177WBM6</accession>
<organism evidence="3 4">
    <name type="scientific">Batrachochytrium dendrobatidis (strain JEL423)</name>
    <dbReference type="NCBI Taxonomy" id="403673"/>
    <lineage>
        <taxon>Eukaryota</taxon>
        <taxon>Fungi</taxon>
        <taxon>Fungi incertae sedis</taxon>
        <taxon>Chytridiomycota</taxon>
        <taxon>Chytridiomycota incertae sedis</taxon>
        <taxon>Chytridiomycetes</taxon>
        <taxon>Rhizophydiales</taxon>
        <taxon>Rhizophydiales incertae sedis</taxon>
        <taxon>Batrachochytrium</taxon>
    </lineage>
</organism>